<dbReference type="GO" id="GO:0004852">
    <property type="term" value="F:uroporphyrinogen-III synthase activity"/>
    <property type="evidence" value="ECO:0007669"/>
    <property type="project" value="InterPro"/>
</dbReference>
<dbReference type="GO" id="GO:0006782">
    <property type="term" value="P:protoporphyrinogen IX biosynthetic process"/>
    <property type="evidence" value="ECO:0007669"/>
    <property type="project" value="UniProtKB-UniPathway"/>
</dbReference>
<dbReference type="SUPFAM" id="SSF69618">
    <property type="entry name" value="HemD-like"/>
    <property type="match status" value="1"/>
</dbReference>
<dbReference type="InterPro" id="IPR003754">
    <property type="entry name" value="4pyrrol_synth_uPrphyn_synth"/>
</dbReference>
<dbReference type="CDD" id="cd06578">
    <property type="entry name" value="HemD"/>
    <property type="match status" value="1"/>
</dbReference>
<dbReference type="Pfam" id="PF02602">
    <property type="entry name" value="HEM4"/>
    <property type="match status" value="1"/>
</dbReference>
<evidence type="ECO:0000259" key="1">
    <source>
        <dbReference type="Pfam" id="PF02602"/>
    </source>
</evidence>
<organism evidence="2">
    <name type="scientific">Paramoeba pemaquidensis</name>
    <dbReference type="NCBI Taxonomy" id="180228"/>
    <lineage>
        <taxon>Eukaryota</taxon>
        <taxon>Amoebozoa</taxon>
        <taxon>Discosea</taxon>
        <taxon>Flabellinia</taxon>
        <taxon>Dactylopodida</taxon>
        <taxon>Paramoebidae</taxon>
        <taxon>Paramoeba</taxon>
    </lineage>
</organism>
<dbReference type="Gene3D" id="3.40.50.10090">
    <property type="match status" value="2"/>
</dbReference>
<dbReference type="AlphaFoldDB" id="A0A167HD94"/>
<name>A0A167HD94_9EUKA</name>
<dbReference type="PANTHER" id="PTHR38020">
    <property type="entry name" value="UROPORPHYRINOGEN-III SYNTHASE"/>
    <property type="match status" value="1"/>
</dbReference>
<accession>A0A167HD94</accession>
<feature type="domain" description="Tetrapyrrole biosynthesis uroporphyrinogen III synthase" evidence="1">
    <location>
        <begin position="22"/>
        <end position="284"/>
    </location>
</feature>
<dbReference type="EMBL" id="KU609032">
    <property type="protein sequence ID" value="ANB27678.1"/>
    <property type="molecule type" value="mRNA"/>
</dbReference>
<evidence type="ECO:0000313" key="2">
    <source>
        <dbReference type="EMBL" id="ANB27678.1"/>
    </source>
</evidence>
<sequence>MSSSSVSGKKVIITAPLTYAPRLAKEIEAKEGKALLLPTIETLLIGPQDPAWDEMISSVKSISQHDWILFTSRNGIKGVISALLHIFSTEKNSGEELKKEPPLSKEQEEYLQEMFSGKKIAAIGKDAELLDSYGLKAALVPPTPSPQGIVNSLKNIYSEQKNKTKTIKEVKCLVPAPIVREIPEPDVIPNFTKALDEIGCQWTRFGCYVTSPSPSLTSHENLILLKNGEVDLVAFSSTAEIIALLSEISASELKKQTKVGCFGPITAGNAAKSGVGVDMVAKDFSSFKGYVEEMERFFSQK</sequence>
<reference evidence="2" key="1">
    <citation type="journal article" date="2016" name="BMC Evol. Biol.">
        <title>Heme pathway evolution in kinetoplastid protists.</title>
        <authorList>
            <person name="Cenci U."/>
            <person name="Moog D."/>
            <person name="Curtis B.A."/>
            <person name="Tanifuji G."/>
            <person name="Eme L."/>
            <person name="Lukes J."/>
            <person name="Archibald J.M."/>
        </authorList>
    </citation>
    <scope>NUCLEOTIDE SEQUENCE</scope>
    <source>
        <strain evidence="2">CCAP 1560/4</strain>
    </source>
</reference>
<dbReference type="InterPro" id="IPR036108">
    <property type="entry name" value="4pyrrol_syn_uPrphyn_synt_sf"/>
</dbReference>
<proteinExistence type="evidence at transcript level"/>
<protein>
    <submittedName>
        <fullName evidence="2">Uroporphyrinogen III synthase</fullName>
    </submittedName>
</protein>
<dbReference type="UniPathway" id="UPA00251">
    <property type="reaction ID" value="UER00320"/>
</dbReference>
<dbReference type="PANTHER" id="PTHR38020:SF1">
    <property type="entry name" value="UROPORPHYRINOGEN-III SYNTHASE"/>
    <property type="match status" value="1"/>
</dbReference>